<protein>
    <submittedName>
        <fullName evidence="2">Uncharacterized protein</fullName>
    </submittedName>
</protein>
<gene>
    <name evidence="2" type="ORF">PW52_16870</name>
</gene>
<dbReference type="RefSeq" id="WP_044634157.1">
    <property type="nucleotide sequence ID" value="NZ_JTDW01000036.1"/>
</dbReference>
<feature type="transmembrane region" description="Helical" evidence="1">
    <location>
        <begin position="112"/>
        <end position="132"/>
    </location>
</feature>
<keyword evidence="1" id="KW-1133">Transmembrane helix</keyword>
<sequence>MKDNEQVLISEQDIKKILLKVEKVIESEGYCRSGFAIKEVMGLPNKKFTPTQRLKIAALATVTKKYKYDIAIDKDYVDFNIKPDAEYEMYITTLNLAKENLKSVKINRVSTIVNIVLGAINLIGLIASIDIIQELYLKLISK</sequence>
<evidence type="ECO:0000256" key="1">
    <source>
        <dbReference type="SAM" id="Phobius"/>
    </source>
</evidence>
<keyword evidence="1" id="KW-0472">Membrane</keyword>
<reference evidence="2 3" key="1">
    <citation type="submission" date="2014-11" db="EMBL/GenBank/DDBJ databases">
        <title>Tamlana sedimentorum sp. nov., isolated from shallow sand sediments of the Sea of Japan.</title>
        <authorList>
            <person name="Romanenko L.A."/>
        </authorList>
    </citation>
    <scope>NUCLEOTIDE SEQUENCE [LARGE SCALE GENOMIC DNA]</scope>
    <source>
        <strain evidence="2 3">JCM 19808</strain>
    </source>
</reference>
<proteinExistence type="predicted"/>
<dbReference type="AlphaFoldDB" id="A0A0D7VVZ6"/>
<organism evidence="2 3">
    <name type="scientific">Neotamlana sedimentorum</name>
    <dbReference type="NCBI Taxonomy" id="1435349"/>
    <lineage>
        <taxon>Bacteria</taxon>
        <taxon>Pseudomonadati</taxon>
        <taxon>Bacteroidota</taxon>
        <taxon>Flavobacteriia</taxon>
        <taxon>Flavobacteriales</taxon>
        <taxon>Flavobacteriaceae</taxon>
        <taxon>Neotamlana</taxon>
    </lineage>
</organism>
<evidence type="ECO:0000313" key="2">
    <source>
        <dbReference type="EMBL" id="KJD31021.1"/>
    </source>
</evidence>
<dbReference type="EMBL" id="JTDW01000036">
    <property type="protein sequence ID" value="KJD31021.1"/>
    <property type="molecule type" value="Genomic_DNA"/>
</dbReference>
<accession>A0A0D7VVZ6</accession>
<comment type="caution">
    <text evidence="2">The sequence shown here is derived from an EMBL/GenBank/DDBJ whole genome shotgun (WGS) entry which is preliminary data.</text>
</comment>
<dbReference type="Proteomes" id="UP000032578">
    <property type="component" value="Unassembled WGS sequence"/>
</dbReference>
<evidence type="ECO:0000313" key="3">
    <source>
        <dbReference type="Proteomes" id="UP000032578"/>
    </source>
</evidence>
<dbReference type="PATRIC" id="fig|1435349.4.peg.1934"/>
<keyword evidence="3" id="KW-1185">Reference proteome</keyword>
<name>A0A0D7VVZ6_9FLAO</name>
<keyword evidence="1" id="KW-0812">Transmembrane</keyword>